<dbReference type="InterPro" id="IPR039758">
    <property type="entry name" value="NAGK-like"/>
</dbReference>
<evidence type="ECO:0000313" key="7">
    <source>
        <dbReference type="Proteomes" id="UP001620626"/>
    </source>
</evidence>
<feature type="domain" description="ATPase BadF/BadG/BcrA/BcrD type" evidence="5">
    <location>
        <begin position="364"/>
        <end position="505"/>
    </location>
</feature>
<evidence type="ECO:0000256" key="2">
    <source>
        <dbReference type="ARBA" id="ARBA00012122"/>
    </source>
</evidence>
<organism evidence="6 7">
    <name type="scientific">Heterodera trifolii</name>
    <dbReference type="NCBI Taxonomy" id="157864"/>
    <lineage>
        <taxon>Eukaryota</taxon>
        <taxon>Metazoa</taxon>
        <taxon>Ecdysozoa</taxon>
        <taxon>Nematoda</taxon>
        <taxon>Chromadorea</taxon>
        <taxon>Rhabditida</taxon>
        <taxon>Tylenchina</taxon>
        <taxon>Tylenchomorpha</taxon>
        <taxon>Tylenchoidea</taxon>
        <taxon>Heteroderidae</taxon>
        <taxon>Heteroderinae</taxon>
        <taxon>Heterodera</taxon>
    </lineage>
</organism>
<keyword evidence="7" id="KW-1185">Reference proteome</keyword>
<proteinExistence type="inferred from homology"/>
<dbReference type="InterPro" id="IPR002731">
    <property type="entry name" value="ATPase_BadF"/>
</dbReference>
<dbReference type="PANTHER" id="PTHR12862:SF0">
    <property type="entry name" value="N-ACETYL-D-GLUCOSAMINE KINASE"/>
    <property type="match status" value="1"/>
</dbReference>
<name>A0ABD2LXV1_9BILA</name>
<dbReference type="InterPro" id="IPR029063">
    <property type="entry name" value="SAM-dependent_MTases_sf"/>
</dbReference>
<dbReference type="SUPFAM" id="SSF53067">
    <property type="entry name" value="Actin-like ATPase domain"/>
    <property type="match status" value="2"/>
</dbReference>
<dbReference type="PANTHER" id="PTHR12862">
    <property type="entry name" value="BADF TYPE ATPASE DOMAIN-CONTAINING PROTEIN"/>
    <property type="match status" value="1"/>
</dbReference>
<evidence type="ECO:0000256" key="1">
    <source>
        <dbReference type="ARBA" id="ARBA00006198"/>
    </source>
</evidence>
<dbReference type="AlphaFoldDB" id="A0ABD2LXV1"/>
<dbReference type="Proteomes" id="UP001620626">
    <property type="component" value="Unassembled WGS sequence"/>
</dbReference>
<comment type="similarity">
    <text evidence="1">Belongs to the eukaryotic-type N-acetylglucosamine kinase family.</text>
</comment>
<dbReference type="InterPro" id="IPR019410">
    <property type="entry name" value="Methyltransf_16"/>
</dbReference>
<dbReference type="SUPFAM" id="SSF53335">
    <property type="entry name" value="S-adenosyl-L-methionine-dependent methyltransferases"/>
    <property type="match status" value="1"/>
</dbReference>
<accession>A0ABD2LXV1</accession>
<evidence type="ECO:0000256" key="3">
    <source>
        <dbReference type="ARBA" id="ARBA00014974"/>
    </source>
</evidence>
<evidence type="ECO:0000259" key="5">
    <source>
        <dbReference type="Pfam" id="PF01869"/>
    </source>
</evidence>
<dbReference type="GO" id="GO:0045127">
    <property type="term" value="F:N-acetylglucosamine kinase activity"/>
    <property type="evidence" value="ECO:0007669"/>
    <property type="project" value="UniProtKB-EC"/>
</dbReference>
<gene>
    <name evidence="6" type="ORF">niasHT_006738</name>
</gene>
<dbReference type="Pfam" id="PF10294">
    <property type="entry name" value="Methyltransf_16"/>
    <property type="match status" value="1"/>
</dbReference>
<reference evidence="6 7" key="1">
    <citation type="submission" date="2024-10" db="EMBL/GenBank/DDBJ databases">
        <authorList>
            <person name="Kim D."/>
        </authorList>
    </citation>
    <scope>NUCLEOTIDE SEQUENCE [LARGE SCALE GENOMIC DNA]</scope>
    <source>
        <strain evidence="6">BH-2024</strain>
    </source>
</reference>
<dbReference type="EC" id="2.7.1.59" evidence="2"/>
<dbReference type="Pfam" id="PF01869">
    <property type="entry name" value="BcrAD_BadFG"/>
    <property type="match status" value="1"/>
</dbReference>
<dbReference type="EMBL" id="JBICBT010000240">
    <property type="protein sequence ID" value="KAL3119652.1"/>
    <property type="molecule type" value="Genomic_DNA"/>
</dbReference>
<evidence type="ECO:0000256" key="4">
    <source>
        <dbReference type="ARBA" id="ARBA00031123"/>
    </source>
</evidence>
<dbReference type="Gene3D" id="3.40.50.150">
    <property type="entry name" value="Vaccinia Virus protein VP39"/>
    <property type="match status" value="1"/>
</dbReference>
<sequence length="580" mass="64053">MAELPSLDTKFMWQHTWPSADVLCEFIASNSELWRGAFTLELGAGIAALPSMTALRCDAAKVVITEQNQEVLEQILCNLERNFDKKFVGEKVRLMGLDWLQPDDSLARVVAEVPNVDFVFASDVFYDPCVFESLISLLRKLFDRFPLLEAFVAYQIRDSDWSVEELLVAQGMRCSLIRCVDTDQHSICLAKFACASPTLSASANLTFAGVEGYFRVLGCYKQFPSFAVPLWPEHYFSSFCSSHFFISFVYFMGATHSTLVLITSTGSSSIQIVAQWNDGPALNCLLNGVETTADQIAAWLRCSVRSIKGPISLPIASLGMGLSGAEDEGTNKRLVAYLKAQHGDLAHNFLLTSDSIAAAATSFDKVGGWGHLIGDGGGGFWITMRAIKRIFDVEDGLLWSSDTDNEKTSDFVDSVKKTLLEHFAVDSKLGLLDILYSPKFNKSRIAAFCKELAEVATGGDAFAVELFSDAGKALAQHLVAISRHCDDEMLRELPVLLVGSVFKSWHFMRIGFERCIKDSNGAVTDLNRRINRVILFQLECSASVGAAILSVKQINDGKMDLCDLKGIQSKKLFDELQLYE</sequence>
<dbReference type="InterPro" id="IPR043129">
    <property type="entry name" value="ATPase_NBD"/>
</dbReference>
<evidence type="ECO:0000313" key="6">
    <source>
        <dbReference type="EMBL" id="KAL3119652.1"/>
    </source>
</evidence>
<protein>
    <recommendedName>
        <fullName evidence="3">N-acetyl-D-glucosamine kinase</fullName>
        <ecNumber evidence="2">2.7.1.59</ecNumber>
    </recommendedName>
    <alternativeName>
        <fullName evidence="4">GlcNAc kinase</fullName>
    </alternativeName>
</protein>
<comment type="caution">
    <text evidence="6">The sequence shown here is derived from an EMBL/GenBank/DDBJ whole genome shotgun (WGS) entry which is preliminary data.</text>
</comment>
<dbReference type="Gene3D" id="3.30.420.40">
    <property type="match status" value="1"/>
</dbReference>